<feature type="region of interest" description="Disordered" evidence="5">
    <location>
        <begin position="466"/>
        <end position="560"/>
    </location>
</feature>
<dbReference type="Gene3D" id="3.30.40.10">
    <property type="entry name" value="Zinc/RING finger domain, C3HC4 (zinc finger)"/>
    <property type="match status" value="1"/>
</dbReference>
<keyword evidence="1" id="KW-0479">Metal-binding</keyword>
<dbReference type="OrthoDB" id="303107at2759"/>
<sequence length="560" mass="63888">MPAQTKQQQLQTHTNDVLTRLRNMEEFAALGQFLFSFGVDVLNLPDFGCEELETALLAPTSSLLDSVRLALIKQVSSFRGITVDNFEEYTRRQYHSKGKAEANPFGDEEKPKGWYELSVEDRVRVLHQLSQWLWLHPDRVREKMKDADEKEQVQWRIEPCGFDEKGNTYYILDDNRLYKRTPWIIDVPAKKSKPKKKATKRRRVSAAVPTPSPEPETEKAGEWSCVCVTLHDWTVFMQSLEKSKDEDEQALHTYINEDILPMLTKEWMEKEKQRQLQEAVANRKRSSRLDAKLIMKKEEEERQLQLAREEEERKKEAKIREKAEKLEKEREARMVLREKRMQERAARAAGLPVRETSQVSENTSAASTRRSSRRAASKKSNKEEEKEWYFDCVCGANGTNYEDGTEIIACDDCDVWQHLSCQKLPPGGESAEFICDLCKKYKEAALQTNPDGTPKSPTIIKLRVGPQSPEKVRGRSPGPRVGELPKMVVPTELPTTEVKAESMGLGEKTVLQENGTKENGVKEVEMTNAPTEEKSNGAQENGAKEVEMTNADPVATIAAQ</sequence>
<dbReference type="eggNOG" id="KOG1472">
    <property type="taxonomic scope" value="Eukaryota"/>
</dbReference>
<feature type="region of interest" description="Disordered" evidence="5">
    <location>
        <begin position="346"/>
        <end position="380"/>
    </location>
</feature>
<feature type="compositionally biased region" description="Basic residues" evidence="5">
    <location>
        <begin position="191"/>
        <end position="204"/>
    </location>
</feature>
<evidence type="ECO:0000313" key="7">
    <source>
        <dbReference type="EMBL" id="CCX34120.1"/>
    </source>
</evidence>
<evidence type="ECO:0000256" key="1">
    <source>
        <dbReference type="ARBA" id="ARBA00022723"/>
    </source>
</evidence>
<feature type="compositionally biased region" description="Basic and acidic residues" evidence="5">
    <location>
        <begin position="515"/>
        <end position="535"/>
    </location>
</feature>
<feature type="compositionally biased region" description="Basic residues" evidence="5">
    <location>
        <begin position="370"/>
        <end position="379"/>
    </location>
</feature>
<keyword evidence="2" id="KW-0863">Zinc-finger</keyword>
<evidence type="ECO:0000256" key="2">
    <source>
        <dbReference type="ARBA" id="ARBA00022771"/>
    </source>
</evidence>
<dbReference type="GO" id="GO:0006355">
    <property type="term" value="P:regulation of DNA-templated transcription"/>
    <property type="evidence" value="ECO:0007669"/>
    <property type="project" value="InterPro"/>
</dbReference>
<evidence type="ECO:0000259" key="6">
    <source>
        <dbReference type="SMART" id="SM00249"/>
    </source>
</evidence>
<dbReference type="OMA" id="MTWECLA"/>
<dbReference type="PANTHER" id="PTHR14296:SF3">
    <property type="entry name" value="DIKAR, ISOFORM F"/>
    <property type="match status" value="1"/>
</dbReference>
<dbReference type="InterPro" id="IPR028938">
    <property type="entry name" value="Rsf1-like"/>
</dbReference>
<keyword evidence="8" id="KW-1185">Reference proteome</keyword>
<evidence type="ECO:0000256" key="3">
    <source>
        <dbReference type="ARBA" id="ARBA00022833"/>
    </source>
</evidence>
<dbReference type="EMBL" id="HF936305">
    <property type="protein sequence ID" value="CCX34120.1"/>
    <property type="molecule type" value="Genomic_DNA"/>
</dbReference>
<keyword evidence="3" id="KW-0862">Zinc</keyword>
<evidence type="ECO:0000256" key="5">
    <source>
        <dbReference type="SAM" id="MobiDB-lite"/>
    </source>
</evidence>
<evidence type="ECO:0000313" key="8">
    <source>
        <dbReference type="Proteomes" id="UP000018144"/>
    </source>
</evidence>
<organism evidence="7 8">
    <name type="scientific">Pyronema omphalodes (strain CBS 100304)</name>
    <name type="common">Pyronema confluens</name>
    <dbReference type="NCBI Taxonomy" id="1076935"/>
    <lineage>
        <taxon>Eukaryota</taxon>
        <taxon>Fungi</taxon>
        <taxon>Dikarya</taxon>
        <taxon>Ascomycota</taxon>
        <taxon>Pezizomycotina</taxon>
        <taxon>Pezizomycetes</taxon>
        <taxon>Pezizales</taxon>
        <taxon>Pyronemataceae</taxon>
        <taxon>Pyronema</taxon>
    </lineage>
</organism>
<feature type="region of interest" description="Disordered" evidence="5">
    <location>
        <begin position="191"/>
        <end position="220"/>
    </location>
</feature>
<dbReference type="GO" id="GO:0031213">
    <property type="term" value="C:RSF complex"/>
    <property type="evidence" value="ECO:0007669"/>
    <property type="project" value="InterPro"/>
</dbReference>
<evidence type="ECO:0000256" key="4">
    <source>
        <dbReference type="SAM" id="Coils"/>
    </source>
</evidence>
<feature type="coiled-coil region" evidence="4">
    <location>
        <begin position="290"/>
        <end position="339"/>
    </location>
</feature>
<dbReference type="PANTHER" id="PTHR14296">
    <property type="entry name" value="REMODELING AND SPACING FACTOR 1"/>
    <property type="match status" value="1"/>
</dbReference>
<dbReference type="InterPro" id="IPR013083">
    <property type="entry name" value="Znf_RING/FYVE/PHD"/>
</dbReference>
<dbReference type="GO" id="GO:0008270">
    <property type="term" value="F:zinc ion binding"/>
    <property type="evidence" value="ECO:0007669"/>
    <property type="project" value="UniProtKB-KW"/>
</dbReference>
<dbReference type="InterPro" id="IPR019786">
    <property type="entry name" value="Zinc_finger_PHD-type_CS"/>
</dbReference>
<dbReference type="PROSITE" id="PS01359">
    <property type="entry name" value="ZF_PHD_1"/>
    <property type="match status" value="1"/>
</dbReference>
<dbReference type="SMART" id="SM00249">
    <property type="entry name" value="PHD"/>
    <property type="match status" value="1"/>
</dbReference>
<dbReference type="InterPro" id="IPR001965">
    <property type="entry name" value="Znf_PHD"/>
</dbReference>
<accession>U4LQ86</accession>
<proteinExistence type="predicted"/>
<dbReference type="Proteomes" id="UP000018144">
    <property type="component" value="Unassembled WGS sequence"/>
</dbReference>
<keyword evidence="4" id="KW-0175">Coiled coil</keyword>
<dbReference type="InterPro" id="IPR019787">
    <property type="entry name" value="Znf_PHD-finger"/>
</dbReference>
<name>U4LQ86_PYROM</name>
<dbReference type="SUPFAM" id="SSF57903">
    <property type="entry name" value="FYVE/PHD zinc finger"/>
    <property type="match status" value="1"/>
</dbReference>
<feature type="domain" description="Zinc finger PHD-type" evidence="6">
    <location>
        <begin position="391"/>
        <end position="439"/>
    </location>
</feature>
<dbReference type="InterPro" id="IPR011011">
    <property type="entry name" value="Znf_FYVE_PHD"/>
</dbReference>
<protein>
    <submittedName>
        <fullName evidence="7">Similar to Cat eye syndrome critical region protein 2 acc. no. Q9BXF3</fullName>
    </submittedName>
</protein>
<gene>
    <name evidence="7" type="ORF">PCON_02620</name>
</gene>
<reference evidence="7 8" key="1">
    <citation type="journal article" date="2013" name="PLoS Genet.">
        <title>The genome and development-dependent transcriptomes of Pyronema confluens: a window into fungal evolution.</title>
        <authorList>
            <person name="Traeger S."/>
            <person name="Altegoer F."/>
            <person name="Freitag M."/>
            <person name="Gabaldon T."/>
            <person name="Kempken F."/>
            <person name="Kumar A."/>
            <person name="Marcet-Houben M."/>
            <person name="Poggeler S."/>
            <person name="Stajich J.E."/>
            <person name="Nowrousian M."/>
        </authorList>
    </citation>
    <scope>NUCLEOTIDE SEQUENCE [LARGE SCALE GENOMIC DNA]</scope>
    <source>
        <strain evidence="8">CBS 100304</strain>
        <tissue evidence="7">Vegetative mycelium</tissue>
    </source>
</reference>
<dbReference type="AlphaFoldDB" id="U4LQ86"/>
<dbReference type="Pfam" id="PF00628">
    <property type="entry name" value="PHD"/>
    <property type="match status" value="1"/>
</dbReference>
<dbReference type="STRING" id="1076935.U4LQ86"/>